<keyword evidence="1" id="KW-0472">Membrane</keyword>
<reference evidence="3 4" key="1">
    <citation type="submission" date="2020-08" db="EMBL/GenBank/DDBJ databases">
        <title>Genome public.</title>
        <authorList>
            <person name="Liu C."/>
            <person name="Sun Q."/>
        </authorList>
    </citation>
    <scope>NUCLEOTIDE SEQUENCE [LARGE SCALE GENOMIC DNA]</scope>
    <source>
        <strain evidence="3 4">BX3</strain>
    </source>
</reference>
<name>A0ABR7MSE7_9FIRM</name>
<feature type="transmembrane region" description="Helical" evidence="1">
    <location>
        <begin position="7"/>
        <end position="27"/>
    </location>
</feature>
<dbReference type="Proteomes" id="UP000637513">
    <property type="component" value="Unassembled WGS sequence"/>
</dbReference>
<sequence length="118" mass="12922">MIQRRSIAMCIVLSLVTCGIYGIYWFICLTNDCNAVSNDPDGTSGGVAFLLTLITCGIYGLYWAYKCGQKIDYAKMQRGIPSSNTGILYLILSVVGLGIVAYALMQDELNKFAPVNMM</sequence>
<evidence type="ECO:0000313" key="4">
    <source>
        <dbReference type="Proteomes" id="UP000637513"/>
    </source>
</evidence>
<keyword evidence="4" id="KW-1185">Reference proteome</keyword>
<accession>A0ABR7MSE7</accession>
<feature type="transmembrane region" description="Helical" evidence="1">
    <location>
        <begin position="47"/>
        <end position="65"/>
    </location>
</feature>
<evidence type="ECO:0000256" key="1">
    <source>
        <dbReference type="SAM" id="Phobius"/>
    </source>
</evidence>
<dbReference type="EMBL" id="JACRSW010000010">
    <property type="protein sequence ID" value="MBC8556729.1"/>
    <property type="molecule type" value="Genomic_DNA"/>
</dbReference>
<protein>
    <submittedName>
        <fullName evidence="3">DUF4234 domain-containing protein</fullName>
    </submittedName>
</protein>
<keyword evidence="1" id="KW-0812">Transmembrane</keyword>
<proteinExistence type="predicted"/>
<gene>
    <name evidence="3" type="ORF">H8700_03275</name>
</gene>
<evidence type="ECO:0000259" key="2">
    <source>
        <dbReference type="Pfam" id="PF14018"/>
    </source>
</evidence>
<feature type="domain" description="DUF4234" evidence="2">
    <location>
        <begin position="5"/>
        <end position="72"/>
    </location>
</feature>
<dbReference type="InterPro" id="IPR025328">
    <property type="entry name" value="DUF4234"/>
</dbReference>
<organism evidence="3 4">
    <name type="scientific">Jutongia hominis</name>
    <dbReference type="NCBI Taxonomy" id="2763664"/>
    <lineage>
        <taxon>Bacteria</taxon>
        <taxon>Bacillati</taxon>
        <taxon>Bacillota</taxon>
        <taxon>Clostridia</taxon>
        <taxon>Lachnospirales</taxon>
        <taxon>Lachnospiraceae</taxon>
        <taxon>Jutongia</taxon>
    </lineage>
</organism>
<dbReference type="Pfam" id="PF14018">
    <property type="entry name" value="DUF4234"/>
    <property type="match status" value="1"/>
</dbReference>
<dbReference type="RefSeq" id="WP_022141246.1">
    <property type="nucleotide sequence ID" value="NZ_JACRSW010000010.1"/>
</dbReference>
<comment type="caution">
    <text evidence="3">The sequence shown here is derived from an EMBL/GenBank/DDBJ whole genome shotgun (WGS) entry which is preliminary data.</text>
</comment>
<evidence type="ECO:0000313" key="3">
    <source>
        <dbReference type="EMBL" id="MBC8556729.1"/>
    </source>
</evidence>
<feature type="transmembrane region" description="Helical" evidence="1">
    <location>
        <begin position="86"/>
        <end position="105"/>
    </location>
</feature>
<keyword evidence="1" id="KW-1133">Transmembrane helix</keyword>